<dbReference type="InterPro" id="IPR003918">
    <property type="entry name" value="NADH_UbQ_OxRdtase"/>
</dbReference>
<feature type="transmembrane region" description="Helical" evidence="16">
    <location>
        <begin position="385"/>
        <end position="408"/>
    </location>
</feature>
<keyword evidence="12 16" id="KW-0830">Ubiquinone</keyword>
<comment type="function">
    <text evidence="16">Core subunit of the mitochondrial membrane respiratory chain NADH dehydrogenase (Complex I) which catalyzes electron transfer from NADH through the respiratory chain, using ubiquinone as an electron acceptor. Essential for the catalytic activity and assembly of complex I.</text>
</comment>
<evidence type="ECO:0000256" key="6">
    <source>
        <dbReference type="ARBA" id="ARBA00022660"/>
    </source>
</evidence>
<feature type="domain" description="NADH:quinone oxidoreductase/Mrp antiporter transmembrane" evidence="17">
    <location>
        <begin position="112"/>
        <end position="402"/>
    </location>
</feature>
<dbReference type="EMBL" id="KM281861">
    <property type="protein sequence ID" value="AJD00225.1"/>
    <property type="molecule type" value="Genomic_DNA"/>
</dbReference>
<evidence type="ECO:0000256" key="10">
    <source>
        <dbReference type="ARBA" id="ARBA00022989"/>
    </source>
</evidence>
<dbReference type="EMBL" id="MT554034">
    <property type="protein sequence ID" value="QOI74206.1"/>
    <property type="molecule type" value="Genomic_DNA"/>
</dbReference>
<feature type="transmembrane region" description="Helical" evidence="16">
    <location>
        <begin position="315"/>
        <end position="334"/>
    </location>
</feature>
<accession>A0A0K0LSM3</accession>
<dbReference type="InterPro" id="IPR010227">
    <property type="entry name" value="NADH_Q_OxRdtase_chainM/4"/>
</dbReference>
<dbReference type="InterPro" id="IPR001750">
    <property type="entry name" value="ND/Mrp_TM"/>
</dbReference>
<evidence type="ECO:0000256" key="11">
    <source>
        <dbReference type="ARBA" id="ARBA00023027"/>
    </source>
</evidence>
<evidence type="ECO:0000256" key="12">
    <source>
        <dbReference type="ARBA" id="ARBA00023075"/>
    </source>
</evidence>
<gene>
    <name evidence="19" type="primary">ND4</name>
</gene>
<dbReference type="Pfam" id="PF00361">
    <property type="entry name" value="Proton_antipo_M"/>
    <property type="match status" value="1"/>
</dbReference>
<dbReference type="AlphaFoldDB" id="A0A0K0LSM3"/>
<keyword evidence="13 16" id="KW-0496">Mitochondrion</keyword>
<reference evidence="20" key="2">
    <citation type="journal article" date="2020" name="Zool. J. Linn. Soc.">
        <title>Near-complete phylogeny of extant Crocodylia (Reptilia) using mitogenome-based data.</title>
        <authorList>
            <person name="Pan T."/>
            <person name="Miao J.-S."/>
            <person name="Zhang H.-B."/>
            <person name="Yan P."/>
            <person name="Lee P.-S."/>
            <person name="Jiang X.-Y."/>
            <person name="Ouyang J.-H."/>
            <person name="Deng Y.-P."/>
            <person name="Zhang B.-W."/>
            <person name="Wu X.-B."/>
        </authorList>
    </citation>
    <scope>NUCLEOTIDE SEQUENCE</scope>
    <source>
        <strain evidence="20">L028</strain>
    </source>
</reference>
<name>A0A0K0LSM3_PALTR</name>
<dbReference type="NCBIfam" id="TIGR01972">
    <property type="entry name" value="NDH_I_M"/>
    <property type="match status" value="1"/>
</dbReference>
<evidence type="ECO:0000256" key="9">
    <source>
        <dbReference type="ARBA" id="ARBA00022982"/>
    </source>
</evidence>
<keyword evidence="5 16" id="KW-0813">Transport</keyword>
<feature type="domain" description="NADH:ubiquinone oxidoreductase chain 4 N-terminal" evidence="18">
    <location>
        <begin position="1"/>
        <end position="109"/>
    </location>
</feature>
<evidence type="ECO:0000256" key="15">
    <source>
        <dbReference type="ARBA" id="ARBA00049551"/>
    </source>
</evidence>
<evidence type="ECO:0000259" key="18">
    <source>
        <dbReference type="Pfam" id="PF01059"/>
    </source>
</evidence>
<dbReference type="InterPro" id="IPR000260">
    <property type="entry name" value="NADH4_N"/>
</dbReference>
<comment type="similarity">
    <text evidence="2 16">Belongs to the complex I subunit 4 family.</text>
</comment>
<evidence type="ECO:0000256" key="7">
    <source>
        <dbReference type="ARBA" id="ARBA00022692"/>
    </source>
</evidence>
<feature type="transmembrane region" description="Helical" evidence="16">
    <location>
        <begin position="194"/>
        <end position="216"/>
    </location>
</feature>
<evidence type="ECO:0000256" key="2">
    <source>
        <dbReference type="ARBA" id="ARBA00009025"/>
    </source>
</evidence>
<feature type="transmembrane region" description="Helical" evidence="16">
    <location>
        <begin position="61"/>
        <end position="80"/>
    </location>
</feature>
<evidence type="ECO:0000313" key="20">
    <source>
        <dbReference type="EMBL" id="QOI74206.1"/>
    </source>
</evidence>
<dbReference type="GO" id="GO:0031966">
    <property type="term" value="C:mitochondrial membrane"/>
    <property type="evidence" value="ECO:0007669"/>
    <property type="project" value="UniProtKB-SubCell"/>
</dbReference>
<protein>
    <recommendedName>
        <fullName evidence="4 16">NADH-ubiquinone oxidoreductase chain 4</fullName>
        <ecNumber evidence="3 16">7.1.1.2</ecNumber>
    </recommendedName>
</protein>
<dbReference type="GO" id="GO:0008137">
    <property type="term" value="F:NADH dehydrogenase (ubiquinone) activity"/>
    <property type="evidence" value="ECO:0007669"/>
    <property type="project" value="UniProtKB-UniRule"/>
</dbReference>
<evidence type="ECO:0000256" key="13">
    <source>
        <dbReference type="ARBA" id="ARBA00023128"/>
    </source>
</evidence>
<evidence type="ECO:0000259" key="17">
    <source>
        <dbReference type="Pfam" id="PF00361"/>
    </source>
</evidence>
<sequence length="457" mass="50286">MLKILLPTAMITPMTTFTSDKTIWLSPTTYTTAMMIIPLLTLNPTDSLTNPNSQALGSDRYSSPLMMLSCWLFPLMLMASQNSMSTTPTPQTQTLISVLAMLQLALLMAFMALDLMLFYIMFEATLIPTLVTISRWGAQPKRLNAGTYFLFYTITSSIPLMIGILTIHNLSGTTSLPILQLTPMTNHPSWTNTLFWFSTLLAFLVKIPIYGLHLWLPKAHVEAPIAGSMVLAAVLLKLGGYGMLRVTNLLTAQINTTYLPLLTLALWGALTTALICLRQTDLKSMIAYSSVSHMALVTATVLIRDPMTPTGSMILMVAHGLTSSMLFCLANFSYERTHTRTLIAMQGTQLTSPTLTAWWFLACSMNMALPPTVNLTGELTLITSLFSWSDITVLLTGLSAFMTAVYTLHMFSATQQGTLPHNAILLYPTKTREHLLMLLHLLPSAGLSTNPKLTSTQ</sequence>
<evidence type="ECO:0000256" key="3">
    <source>
        <dbReference type="ARBA" id="ARBA00012944"/>
    </source>
</evidence>
<feature type="transmembrane region" description="Helical" evidence="16">
    <location>
        <begin position="92"/>
        <end position="111"/>
    </location>
</feature>
<organism evidence="19">
    <name type="scientific">Paleosuchus trigonatus</name>
    <name type="common">Schneider's dwarf caiman</name>
    <dbReference type="NCBI Taxonomy" id="38658"/>
    <lineage>
        <taxon>Eukaryota</taxon>
        <taxon>Metazoa</taxon>
        <taxon>Chordata</taxon>
        <taxon>Craniata</taxon>
        <taxon>Vertebrata</taxon>
        <taxon>Euteleostomi</taxon>
        <taxon>Archelosauria</taxon>
        <taxon>Archosauria</taxon>
        <taxon>Crocodylia</taxon>
        <taxon>Alligatoridae</taxon>
        <taxon>Caimaninae</taxon>
        <taxon>Paleosuchus</taxon>
    </lineage>
</organism>
<keyword evidence="8" id="KW-1278">Translocase</keyword>
<evidence type="ECO:0000256" key="16">
    <source>
        <dbReference type="RuleBase" id="RU003297"/>
    </source>
</evidence>
<evidence type="ECO:0000256" key="14">
    <source>
        <dbReference type="ARBA" id="ARBA00023136"/>
    </source>
</evidence>
<feature type="transmembrane region" description="Helical" evidence="16">
    <location>
        <begin position="149"/>
        <end position="167"/>
    </location>
</feature>
<keyword evidence="9 16" id="KW-0249">Electron transport</keyword>
<keyword evidence="7 16" id="KW-0812">Transmembrane</keyword>
<proteinExistence type="inferred from homology"/>
<reference evidence="19" key="1">
    <citation type="submission" date="2014-08" db="EMBL/GenBank/DDBJ databases">
        <authorList>
            <person name="Chen Y.-H."/>
        </authorList>
    </citation>
    <scope>NUCLEOTIDE SEQUENCE</scope>
    <source>
        <strain evidence="19">L028</strain>
    </source>
</reference>
<feature type="transmembrane region" description="Helical" evidence="16">
    <location>
        <begin position="117"/>
        <end position="137"/>
    </location>
</feature>
<dbReference type="PANTHER" id="PTHR43507:SF20">
    <property type="entry name" value="NADH-UBIQUINONE OXIDOREDUCTASE CHAIN 4"/>
    <property type="match status" value="1"/>
</dbReference>
<comment type="catalytic activity">
    <reaction evidence="15 16">
        <text>a ubiquinone + NADH + 5 H(+)(in) = a ubiquinol + NAD(+) + 4 H(+)(out)</text>
        <dbReference type="Rhea" id="RHEA:29091"/>
        <dbReference type="Rhea" id="RHEA-COMP:9565"/>
        <dbReference type="Rhea" id="RHEA-COMP:9566"/>
        <dbReference type="ChEBI" id="CHEBI:15378"/>
        <dbReference type="ChEBI" id="CHEBI:16389"/>
        <dbReference type="ChEBI" id="CHEBI:17976"/>
        <dbReference type="ChEBI" id="CHEBI:57540"/>
        <dbReference type="ChEBI" id="CHEBI:57945"/>
        <dbReference type="EC" id="7.1.1.2"/>
    </reaction>
</comment>
<dbReference type="EC" id="7.1.1.2" evidence="3 16"/>
<evidence type="ECO:0000256" key="8">
    <source>
        <dbReference type="ARBA" id="ARBA00022967"/>
    </source>
</evidence>
<dbReference type="GO" id="GO:0042773">
    <property type="term" value="P:ATP synthesis coupled electron transport"/>
    <property type="evidence" value="ECO:0007669"/>
    <property type="project" value="InterPro"/>
</dbReference>
<comment type="subcellular location">
    <subcellularLocation>
        <location evidence="1 16">Mitochondrion membrane</location>
        <topology evidence="1 16">Multi-pass membrane protein</topology>
    </subcellularLocation>
</comment>
<keyword evidence="6 16" id="KW-0679">Respiratory chain</keyword>
<evidence type="ECO:0000256" key="1">
    <source>
        <dbReference type="ARBA" id="ARBA00004225"/>
    </source>
</evidence>
<geneLocation type="mitochondrion" evidence="19"/>
<feature type="transmembrane region" description="Helical" evidence="16">
    <location>
        <begin position="223"/>
        <end position="244"/>
    </location>
</feature>
<dbReference type="PRINTS" id="PR01437">
    <property type="entry name" value="NUOXDRDTASE4"/>
</dbReference>
<dbReference type="GO" id="GO:0003954">
    <property type="term" value="F:NADH dehydrogenase activity"/>
    <property type="evidence" value="ECO:0007669"/>
    <property type="project" value="TreeGrafter"/>
</dbReference>
<feature type="transmembrane region" description="Helical" evidence="16">
    <location>
        <begin position="284"/>
        <end position="303"/>
    </location>
</feature>
<evidence type="ECO:0000256" key="4">
    <source>
        <dbReference type="ARBA" id="ARBA00021006"/>
    </source>
</evidence>
<feature type="transmembrane region" description="Helical" evidence="16">
    <location>
        <begin position="256"/>
        <end position="277"/>
    </location>
</feature>
<keyword evidence="10 16" id="KW-1133">Transmembrane helix</keyword>
<dbReference type="GO" id="GO:0048039">
    <property type="term" value="F:ubiquinone binding"/>
    <property type="evidence" value="ECO:0007669"/>
    <property type="project" value="TreeGrafter"/>
</dbReference>
<dbReference type="Pfam" id="PF01059">
    <property type="entry name" value="Oxidored_q5_N"/>
    <property type="match status" value="1"/>
</dbReference>
<feature type="transmembrane region" description="Helical" evidence="16">
    <location>
        <begin position="355"/>
        <end position="373"/>
    </location>
</feature>
<evidence type="ECO:0000313" key="19">
    <source>
        <dbReference type="EMBL" id="AJD00225.1"/>
    </source>
</evidence>
<feature type="transmembrane region" description="Helical" evidence="16">
    <location>
        <begin position="21"/>
        <end position="41"/>
    </location>
</feature>
<dbReference type="GO" id="GO:0015990">
    <property type="term" value="P:electron transport coupled proton transport"/>
    <property type="evidence" value="ECO:0007669"/>
    <property type="project" value="TreeGrafter"/>
</dbReference>
<keyword evidence="14 16" id="KW-0472">Membrane</keyword>
<keyword evidence="11 16" id="KW-0520">NAD</keyword>
<dbReference type="PANTHER" id="PTHR43507">
    <property type="entry name" value="NADH-UBIQUINONE OXIDOREDUCTASE CHAIN 4"/>
    <property type="match status" value="1"/>
</dbReference>
<evidence type="ECO:0000256" key="5">
    <source>
        <dbReference type="ARBA" id="ARBA00022448"/>
    </source>
</evidence>